<sequence>MQIVWDVGLVALFSIATSFLLLVKLHRQLSLLIGGRIYQELSQNWPVGVHAKYRASPKEWVLHIALFGLVGIAVGLLVYLEQQYLVALVVGVFAALIFLLLIKEITRNFPEEEKRNRAIFESQKPS</sequence>
<dbReference type="AlphaFoldDB" id="A0A839Z3B6"/>
<proteinExistence type="predicted"/>
<dbReference type="Proteomes" id="UP000578569">
    <property type="component" value="Unassembled WGS sequence"/>
</dbReference>
<feature type="transmembrane region" description="Helical" evidence="1">
    <location>
        <begin position="84"/>
        <end position="102"/>
    </location>
</feature>
<keyword evidence="3" id="KW-1185">Reference proteome</keyword>
<accession>A0A839Z3B6</accession>
<dbReference type="RefSeq" id="WP_183933567.1">
    <property type="nucleotide sequence ID" value="NZ_JACICF010000001.1"/>
</dbReference>
<evidence type="ECO:0000256" key="1">
    <source>
        <dbReference type="SAM" id="Phobius"/>
    </source>
</evidence>
<gene>
    <name evidence="2" type="ORF">FHS50_001316</name>
</gene>
<name>A0A839Z3B6_9SPHN</name>
<protein>
    <submittedName>
        <fullName evidence="2">Uncharacterized protein</fullName>
    </submittedName>
</protein>
<comment type="caution">
    <text evidence="2">The sequence shown here is derived from an EMBL/GenBank/DDBJ whole genome shotgun (WGS) entry which is preliminary data.</text>
</comment>
<dbReference type="EMBL" id="JACICF010000001">
    <property type="protein sequence ID" value="MBB3764293.1"/>
    <property type="molecule type" value="Genomic_DNA"/>
</dbReference>
<evidence type="ECO:0000313" key="2">
    <source>
        <dbReference type="EMBL" id="MBB3764293.1"/>
    </source>
</evidence>
<evidence type="ECO:0000313" key="3">
    <source>
        <dbReference type="Proteomes" id="UP000578569"/>
    </source>
</evidence>
<keyword evidence="1" id="KW-0812">Transmembrane</keyword>
<organism evidence="2 3">
    <name type="scientific">Sphingomicrobium lutaoense</name>
    <dbReference type="NCBI Taxonomy" id="515949"/>
    <lineage>
        <taxon>Bacteria</taxon>
        <taxon>Pseudomonadati</taxon>
        <taxon>Pseudomonadota</taxon>
        <taxon>Alphaproteobacteria</taxon>
        <taxon>Sphingomonadales</taxon>
        <taxon>Sphingomonadaceae</taxon>
        <taxon>Sphingomicrobium</taxon>
    </lineage>
</organism>
<reference evidence="2 3" key="1">
    <citation type="submission" date="2020-08" db="EMBL/GenBank/DDBJ databases">
        <title>Genomic Encyclopedia of Type Strains, Phase IV (KMG-IV): sequencing the most valuable type-strain genomes for metagenomic binning, comparative biology and taxonomic classification.</title>
        <authorList>
            <person name="Goeker M."/>
        </authorList>
    </citation>
    <scope>NUCLEOTIDE SEQUENCE [LARGE SCALE GENOMIC DNA]</scope>
    <source>
        <strain evidence="2 3">DSM 24194</strain>
    </source>
</reference>
<keyword evidence="1" id="KW-0472">Membrane</keyword>
<feature type="transmembrane region" description="Helical" evidence="1">
    <location>
        <begin position="6"/>
        <end position="23"/>
    </location>
</feature>
<feature type="transmembrane region" description="Helical" evidence="1">
    <location>
        <begin position="60"/>
        <end position="78"/>
    </location>
</feature>
<keyword evidence="1" id="KW-1133">Transmembrane helix</keyword>